<dbReference type="CDD" id="cd00121">
    <property type="entry name" value="MATH"/>
    <property type="match status" value="4"/>
</dbReference>
<feature type="domain" description="MATH" evidence="3">
    <location>
        <begin position="30"/>
        <end position="157"/>
    </location>
</feature>
<gene>
    <name evidence="4" type="ORF">CYMTET_31074</name>
</gene>
<reference evidence="4 5" key="1">
    <citation type="journal article" date="2015" name="Genome Biol. Evol.">
        <title>Comparative Genomics of a Bacterivorous Green Alga Reveals Evolutionary Causalities and Consequences of Phago-Mixotrophic Mode of Nutrition.</title>
        <authorList>
            <person name="Burns J.A."/>
            <person name="Paasch A."/>
            <person name="Narechania A."/>
            <person name="Kim E."/>
        </authorList>
    </citation>
    <scope>NUCLEOTIDE SEQUENCE [LARGE SCALE GENOMIC DNA]</scope>
    <source>
        <strain evidence="4 5">PLY_AMNH</strain>
    </source>
</reference>
<evidence type="ECO:0000256" key="2">
    <source>
        <dbReference type="SAM" id="MobiDB-lite"/>
    </source>
</evidence>
<feature type="domain" description="MATH" evidence="3">
    <location>
        <begin position="354"/>
        <end position="492"/>
    </location>
</feature>
<feature type="region of interest" description="Disordered" evidence="2">
    <location>
        <begin position="812"/>
        <end position="861"/>
    </location>
</feature>
<dbReference type="Proteomes" id="UP001190700">
    <property type="component" value="Unassembled WGS sequence"/>
</dbReference>
<evidence type="ECO:0000259" key="3">
    <source>
        <dbReference type="PROSITE" id="PS50144"/>
    </source>
</evidence>
<evidence type="ECO:0000256" key="1">
    <source>
        <dbReference type="SAM" id="Coils"/>
    </source>
</evidence>
<evidence type="ECO:0000313" key="5">
    <source>
        <dbReference type="Proteomes" id="UP001190700"/>
    </source>
</evidence>
<feature type="compositionally biased region" description="Gly residues" evidence="2">
    <location>
        <begin position="843"/>
        <end position="852"/>
    </location>
</feature>
<dbReference type="EMBL" id="LGRX02018351">
    <property type="protein sequence ID" value="KAK3259952.1"/>
    <property type="molecule type" value="Genomic_DNA"/>
</dbReference>
<name>A0AAE0KT97_9CHLO</name>
<dbReference type="SUPFAM" id="SSF49599">
    <property type="entry name" value="TRAF domain-like"/>
    <property type="match status" value="4"/>
</dbReference>
<dbReference type="PANTHER" id="PTHR47242">
    <property type="entry name" value="TRAF-LIKE FAMILY PROTEIN"/>
    <property type="match status" value="1"/>
</dbReference>
<dbReference type="SMART" id="SM00061">
    <property type="entry name" value="MATH"/>
    <property type="match status" value="3"/>
</dbReference>
<organism evidence="4 5">
    <name type="scientific">Cymbomonas tetramitiformis</name>
    <dbReference type="NCBI Taxonomy" id="36881"/>
    <lineage>
        <taxon>Eukaryota</taxon>
        <taxon>Viridiplantae</taxon>
        <taxon>Chlorophyta</taxon>
        <taxon>Pyramimonadophyceae</taxon>
        <taxon>Pyramimonadales</taxon>
        <taxon>Pyramimonadaceae</taxon>
        <taxon>Cymbomonas</taxon>
    </lineage>
</organism>
<evidence type="ECO:0000313" key="4">
    <source>
        <dbReference type="EMBL" id="KAK3259952.1"/>
    </source>
</evidence>
<feature type="region of interest" description="Disordered" evidence="2">
    <location>
        <begin position="883"/>
        <end position="930"/>
    </location>
</feature>
<dbReference type="InterPro" id="IPR002083">
    <property type="entry name" value="MATH/TRAF_dom"/>
</dbReference>
<keyword evidence="5" id="KW-1185">Reference proteome</keyword>
<proteinExistence type="predicted"/>
<dbReference type="Gene3D" id="2.60.210.10">
    <property type="entry name" value="Apoptosis, Tumor Necrosis Factor Receptor Associated Protein 2, Chain A"/>
    <property type="match status" value="4"/>
</dbReference>
<feature type="domain" description="MATH" evidence="3">
    <location>
        <begin position="520"/>
        <end position="643"/>
    </location>
</feature>
<dbReference type="PANTHER" id="PTHR47242:SF1">
    <property type="entry name" value="TRAF-LIKE FAMILY PROTEIN"/>
    <property type="match status" value="1"/>
</dbReference>
<feature type="coiled-coil region" evidence="1">
    <location>
        <begin position="1379"/>
        <end position="1406"/>
    </location>
</feature>
<accession>A0AAE0KT97</accession>
<dbReference type="InterPro" id="IPR008974">
    <property type="entry name" value="TRAF-like"/>
</dbReference>
<dbReference type="PROSITE" id="PS50144">
    <property type="entry name" value="MATH"/>
    <property type="match status" value="4"/>
</dbReference>
<feature type="domain" description="MATH" evidence="3">
    <location>
        <begin position="187"/>
        <end position="323"/>
    </location>
</feature>
<sequence>MALAYQGESDDPVKEYSPDSVVIESRGEHAAVCRWSLAQYSKVKARALWSKYFTVGGYDCRLLVYPKGDSQALPGYLSIYLQVTDTRPSAKWDCFASYRLSVVNQRDGSKSLSRDSWHRFSGKKKSHGWCDFSPSTTIADSRGGFIVNDTLLVTAEILVLNESVTFSRDNELTVSLSGQGALPEVLSGKFTWKVCNFSLFKEMIKTQKIMSPVFPAGECNLRLSVYQSSVNGWDYLSMCLESKDAEKTTLADRSCWCLFRMSVLNQTTGRNHMHRDSYGRFAADNKSGDNTSLGWNDYMKMEDFTATDTGYLIDDTAVFSASFHIIKESSNFSKSVVPGGRGQAKKASTGDCFQGKFTWRIENFTKLKDLLKKRKITGLCIKSKRFQVGGRDCRLIVYPRGQSQPPCHLSMFLEVTDPRSSNADWSCFVSHRLSVVNQRTDAVDRSVTKESQNRYSRSAKDWGWREFVTLTSLFDQDSGFLVNDTVVFSAEVLVLRETSEVRELTPADTATSSSRSGSGHISFVWRVENFIAFKEIMESRKIFSKYFLAGNCELRIGVYESFDTLCIYLESDALNGDLERNFWVRYRIAVVNQKNAARTLWKESSICTKTWNNSVLQFMKVSDMLDTEGGFLHRDTVAFTCEILDCCPWFEFADLEIFASDDEQDALSTDPDELIDSEDSEGISGDEEDIFRNLLARAGLHLSCGDSPPTLMDPAQLQVTLREKLLIDAGSVGAFLAGLRLYLDEPEKAKRLLMPTVPSTCISSPEAAEASSPSLLLLLLGVTVLQQAIVDLLLDIMLDCCTDGREGFLRGREGRGEEGLASGASTGGLPASGGEREPRASGWRGGDGGGRAGPSAGAVRFNPDASGLSTIAGVVDRLDNNHDSGSNSCVRSDSRFEAPVPVQSPAPEPRPVVQEPVAEASPSGKHESAKCNKQVSNWPCEQSEELMGLIVKALYALDDAGPLHSPESRYKGQIAAKIAVLLQSTPLALQKELINLASKLVHSSEHVGVANSLLACLKEPVPAEKARDVEELRAPVLAALSRLRLDAAQTAQALQKALLAIPDLDDASLPAVVGFVLKAASEKVLRSSAVPAVRSRLRRIQSATHELLDAMREAVSSRMEVAGIMLAAMDAECRMPAGEDEDEDEEDEEACESDGFRVVEVEMLLEMLLISEMRDETVRVVEKGVLRGVVGEEALVAVLNRRREKHLVAAAVSAATRDPSDGMHVEGGRAMLAMETRTIPGGGRGMQTVERCYPGTMSGMQDDGDAGLDPHSAAQSDFEAVLHLAESMLGSTHPRAYAFTTALYSILFVSCREGGASDRMTMGLVDRWGSLHDARVPGRVMSGQASEAEVQVGMDILGEMMLDDTSVSHRLLLHLRDSAQVAEGDAAALRDKLQGVEEQARRAQGAWGKQQVLQSFLYPALPGLRHLALLPVSMEGPIPLTAGFLHVSPPLLPRPSISAPSSLESSTACKRLPLDLLQPSLPLTERFSASFPPMLI</sequence>
<protein>
    <recommendedName>
        <fullName evidence="3">MATH domain-containing protein</fullName>
    </recommendedName>
</protein>
<comment type="caution">
    <text evidence="4">The sequence shown here is derived from an EMBL/GenBank/DDBJ whole genome shotgun (WGS) entry which is preliminary data.</text>
</comment>
<dbReference type="Pfam" id="PF22486">
    <property type="entry name" value="MATH_2"/>
    <property type="match status" value="4"/>
</dbReference>
<keyword evidence="1" id="KW-0175">Coiled coil</keyword>